<proteinExistence type="predicted"/>
<evidence type="ECO:0000256" key="1">
    <source>
        <dbReference type="SAM" id="MobiDB-lite"/>
    </source>
</evidence>
<dbReference type="AlphaFoldDB" id="A0A6A4TB48"/>
<sequence>MTGHRETTEEERGRDASPSGSPARLHRRQCWIEDLLSMDFLPRIRADTRRTALLPNSLIIFEKWKHERLTESRWKCRQSSVLPCSGSSSSSVTTSS</sequence>
<protein>
    <submittedName>
        <fullName evidence="2">Uncharacterized protein</fullName>
    </submittedName>
</protein>
<organism evidence="2 3">
    <name type="scientific">Scophthalmus maximus</name>
    <name type="common">Turbot</name>
    <name type="synonym">Psetta maxima</name>
    <dbReference type="NCBI Taxonomy" id="52904"/>
    <lineage>
        <taxon>Eukaryota</taxon>
        <taxon>Metazoa</taxon>
        <taxon>Chordata</taxon>
        <taxon>Craniata</taxon>
        <taxon>Vertebrata</taxon>
        <taxon>Euteleostomi</taxon>
        <taxon>Actinopterygii</taxon>
        <taxon>Neopterygii</taxon>
        <taxon>Teleostei</taxon>
        <taxon>Neoteleostei</taxon>
        <taxon>Acanthomorphata</taxon>
        <taxon>Carangaria</taxon>
        <taxon>Pleuronectiformes</taxon>
        <taxon>Pleuronectoidei</taxon>
        <taxon>Scophthalmidae</taxon>
        <taxon>Scophthalmus</taxon>
    </lineage>
</organism>
<feature type="region of interest" description="Disordered" evidence="1">
    <location>
        <begin position="1"/>
        <end position="25"/>
    </location>
</feature>
<feature type="compositionally biased region" description="Basic and acidic residues" evidence="1">
    <location>
        <begin position="1"/>
        <end position="15"/>
    </location>
</feature>
<evidence type="ECO:0000313" key="2">
    <source>
        <dbReference type="EMBL" id="KAF0040151.1"/>
    </source>
</evidence>
<evidence type="ECO:0000313" key="3">
    <source>
        <dbReference type="Proteomes" id="UP000438429"/>
    </source>
</evidence>
<dbReference type="EMBL" id="VEVO01000007">
    <property type="protein sequence ID" value="KAF0040151.1"/>
    <property type="molecule type" value="Genomic_DNA"/>
</dbReference>
<accession>A0A6A4TB48</accession>
<comment type="caution">
    <text evidence="2">The sequence shown here is derived from an EMBL/GenBank/DDBJ whole genome shotgun (WGS) entry which is preliminary data.</text>
</comment>
<reference evidence="2 3" key="1">
    <citation type="submission" date="2019-06" db="EMBL/GenBank/DDBJ databases">
        <title>Draft genomes of female and male turbot (Scophthalmus maximus).</title>
        <authorList>
            <person name="Xu H."/>
            <person name="Xu X.-W."/>
            <person name="Shao C."/>
            <person name="Chen S."/>
        </authorList>
    </citation>
    <scope>NUCLEOTIDE SEQUENCE [LARGE SCALE GENOMIC DNA]</scope>
    <source>
        <strain evidence="2">Ysfricsl-2016a</strain>
        <tissue evidence="2">Blood</tissue>
    </source>
</reference>
<dbReference type="Proteomes" id="UP000438429">
    <property type="component" value="Unassembled WGS sequence"/>
</dbReference>
<gene>
    <name evidence="2" type="ORF">F2P81_008386</name>
</gene>
<name>A0A6A4TB48_SCOMX</name>